<feature type="region of interest" description="Disordered" evidence="3">
    <location>
        <begin position="1"/>
        <end position="20"/>
    </location>
</feature>
<accession>A0A5D0RQP5</accession>
<protein>
    <submittedName>
        <fullName evidence="5">NAD(P)-dependent oxidoreductase</fullName>
    </submittedName>
</protein>
<dbReference type="InterPro" id="IPR036291">
    <property type="entry name" value="NAD(P)-bd_dom_sf"/>
</dbReference>
<dbReference type="Pfam" id="PF01370">
    <property type="entry name" value="Epimerase"/>
    <property type="match status" value="1"/>
</dbReference>
<reference evidence="5 6" key="1">
    <citation type="submission" date="2019-08" db="EMBL/GenBank/DDBJ databases">
        <title>Identification of a novel species of the genus Boseongicola.</title>
        <authorList>
            <person name="Zhang X.-Q."/>
        </authorList>
    </citation>
    <scope>NUCLEOTIDE SEQUENCE [LARGE SCALE GENOMIC DNA]</scope>
    <source>
        <strain evidence="5 6">HY14</strain>
    </source>
</reference>
<evidence type="ECO:0000256" key="1">
    <source>
        <dbReference type="ARBA" id="ARBA00005125"/>
    </source>
</evidence>
<evidence type="ECO:0000259" key="4">
    <source>
        <dbReference type="Pfam" id="PF01370"/>
    </source>
</evidence>
<dbReference type="PANTHER" id="PTHR43000">
    <property type="entry name" value="DTDP-D-GLUCOSE 4,6-DEHYDRATASE-RELATED"/>
    <property type="match status" value="1"/>
</dbReference>
<gene>
    <name evidence="5" type="ORF">FVF75_03830</name>
</gene>
<proteinExistence type="inferred from homology"/>
<dbReference type="Gene3D" id="3.40.50.720">
    <property type="entry name" value="NAD(P)-binding Rossmann-like Domain"/>
    <property type="match status" value="1"/>
</dbReference>
<dbReference type="RefSeq" id="WP_148376406.1">
    <property type="nucleotide sequence ID" value="NZ_VSIY01000003.1"/>
</dbReference>
<name>A0A5D0RQP5_9RHOB</name>
<sequence length="355" mass="38204">MKHRKADAVKQDTPLPPLPATVPDIETLEELLSRPSAALRHELCGLDGDIMILGAGGKIGPSMARMAKRACPDKRVIAVARFSDAALADQLEADGIEIIRADLMDRAAIEALPKAKNVMFLAGQKFGSSGNQAGTWAMNSYMPGMVADAFAKSRIVAFSTGCVYPFVPVTSGGAEESLPPDPPGEYAQSCVGRERLFEYYSQKHGTPGRLFRLNYAIDLRYGVLVDIAQKVAAGEPVDVTMGHVNVIWQGDVNEMALRCLAHATTPTTPINISGPETVSVRWAAEALGRRLGKPAVITGAEADKAWLTNTAKANGLFGYPSVPLDLMIDWVADWIANGRETHGKPTKFEVRDGNY</sequence>
<dbReference type="InterPro" id="IPR001509">
    <property type="entry name" value="Epimerase_deHydtase"/>
</dbReference>
<feature type="compositionally biased region" description="Basic and acidic residues" evidence="3">
    <location>
        <begin position="1"/>
        <end position="10"/>
    </location>
</feature>
<comment type="similarity">
    <text evidence="2">Belongs to the NAD(P)-dependent epimerase/dehydratase family.</text>
</comment>
<organism evidence="5 6">
    <name type="scientific">Maritimibacter fusiformis</name>
    <dbReference type="NCBI Taxonomy" id="2603819"/>
    <lineage>
        <taxon>Bacteria</taxon>
        <taxon>Pseudomonadati</taxon>
        <taxon>Pseudomonadota</taxon>
        <taxon>Alphaproteobacteria</taxon>
        <taxon>Rhodobacterales</taxon>
        <taxon>Roseobacteraceae</taxon>
        <taxon>Maritimibacter</taxon>
    </lineage>
</organism>
<evidence type="ECO:0000313" key="5">
    <source>
        <dbReference type="EMBL" id="TYB83316.1"/>
    </source>
</evidence>
<dbReference type="SUPFAM" id="SSF51735">
    <property type="entry name" value="NAD(P)-binding Rossmann-fold domains"/>
    <property type="match status" value="1"/>
</dbReference>
<feature type="domain" description="NAD-dependent epimerase/dehydratase" evidence="4">
    <location>
        <begin position="50"/>
        <end position="213"/>
    </location>
</feature>
<comment type="caution">
    <text evidence="5">The sequence shown here is derived from an EMBL/GenBank/DDBJ whole genome shotgun (WGS) entry which is preliminary data.</text>
</comment>
<dbReference type="Proteomes" id="UP000322080">
    <property type="component" value="Unassembled WGS sequence"/>
</dbReference>
<evidence type="ECO:0000313" key="6">
    <source>
        <dbReference type="Proteomes" id="UP000322080"/>
    </source>
</evidence>
<dbReference type="EMBL" id="VSIY01000003">
    <property type="protein sequence ID" value="TYB83316.1"/>
    <property type="molecule type" value="Genomic_DNA"/>
</dbReference>
<comment type="pathway">
    <text evidence="1">Bacterial outer membrane biogenesis; LPS O-antigen biosynthesis.</text>
</comment>
<evidence type="ECO:0000256" key="2">
    <source>
        <dbReference type="ARBA" id="ARBA00007637"/>
    </source>
</evidence>
<dbReference type="AlphaFoldDB" id="A0A5D0RQP5"/>
<evidence type="ECO:0000256" key="3">
    <source>
        <dbReference type="SAM" id="MobiDB-lite"/>
    </source>
</evidence>
<keyword evidence="6" id="KW-1185">Reference proteome</keyword>